<dbReference type="InterPro" id="IPR036179">
    <property type="entry name" value="Ig-like_dom_sf"/>
</dbReference>
<evidence type="ECO:0000256" key="4">
    <source>
        <dbReference type="SAM" id="SignalP"/>
    </source>
</evidence>
<dbReference type="EMBL" id="OZ035825">
    <property type="protein sequence ID" value="CAL1601911.1"/>
    <property type="molecule type" value="Genomic_DNA"/>
</dbReference>
<protein>
    <recommendedName>
        <fullName evidence="5">Ig-like domain-containing protein</fullName>
    </recommendedName>
</protein>
<dbReference type="GO" id="GO:0007166">
    <property type="term" value="P:cell surface receptor signaling pathway"/>
    <property type="evidence" value="ECO:0007669"/>
    <property type="project" value="TreeGrafter"/>
</dbReference>
<evidence type="ECO:0000256" key="2">
    <source>
        <dbReference type="ARBA" id="ARBA00023157"/>
    </source>
</evidence>
<feature type="chain" id="PRO_5043348696" description="Ig-like domain-containing protein" evidence="4">
    <location>
        <begin position="25"/>
        <end position="482"/>
    </location>
</feature>
<dbReference type="Pfam" id="PF13927">
    <property type="entry name" value="Ig_3"/>
    <property type="match status" value="1"/>
</dbReference>
<evidence type="ECO:0000313" key="6">
    <source>
        <dbReference type="EMBL" id="CAL1601911.1"/>
    </source>
</evidence>
<keyword evidence="3" id="KW-1133">Transmembrane helix</keyword>
<feature type="transmembrane region" description="Helical" evidence="3">
    <location>
        <begin position="419"/>
        <end position="442"/>
    </location>
</feature>
<evidence type="ECO:0000259" key="5">
    <source>
        <dbReference type="PROSITE" id="PS50835"/>
    </source>
</evidence>
<dbReference type="CDD" id="cd00096">
    <property type="entry name" value="Ig"/>
    <property type="match status" value="1"/>
</dbReference>
<dbReference type="GO" id="GO:0006955">
    <property type="term" value="P:immune response"/>
    <property type="evidence" value="ECO:0007669"/>
    <property type="project" value="TreeGrafter"/>
</dbReference>
<gene>
    <name evidence="6" type="ORF">KC01_LOCUS29775</name>
</gene>
<sequence length="482" mass="53180">MSNTATTLLATIWALTNLIITSSGSESLRPVLSGPTMAYPSNRVAFSGTDLQGDQPASFFLKVAMTSGGSYQCRAQADDREGSSNSVHLTVVIPPSETRITSEPFPPVAYEGSRLVLHCNVSRGSHLSYSWFFNRRELSPASPLYRTRGESLVMERVQPEHAGQYSCMAWSSVLDMKRYSSSTAVQLTVKELVTQPQLSFSVSKDAAGGFVGNVSCSVSRGTPPINFTFLLERREEAAVTVMSRSASFLFPVVQRLEMGSARCRAQTQVQDVLSDSFPLEVVPVGGRLEVQMDYFYTADHKATAAKLSCQINQGTFPIVEWLHNSSVLTVKPTEFHIPHLAPPFVFTDRGRKLILAKLGPDVFGYYRCRARDSYDDNSTWAESDDVLVQIKGSLSFTPKPLPAPPTTALNVSTPIIESISIVFCCFVLLALVVAVACVSKMIDKRRDTEVRRRRSFFERALSARPSISRSVRENTHTQMTDV</sequence>
<dbReference type="PROSITE" id="PS50835">
    <property type="entry name" value="IG_LIKE"/>
    <property type="match status" value="2"/>
</dbReference>
<dbReference type="InterPro" id="IPR013783">
    <property type="entry name" value="Ig-like_fold"/>
</dbReference>
<evidence type="ECO:0000256" key="3">
    <source>
        <dbReference type="SAM" id="Phobius"/>
    </source>
</evidence>
<reference evidence="6 7" key="1">
    <citation type="submission" date="2024-04" db="EMBL/GenBank/DDBJ databases">
        <authorList>
            <person name="Waldvogel A.-M."/>
            <person name="Schoenle A."/>
        </authorList>
    </citation>
    <scope>NUCLEOTIDE SEQUENCE [LARGE SCALE GENOMIC DNA]</scope>
</reference>
<proteinExistence type="predicted"/>
<dbReference type="GO" id="GO:0004888">
    <property type="term" value="F:transmembrane signaling receptor activity"/>
    <property type="evidence" value="ECO:0007669"/>
    <property type="project" value="TreeGrafter"/>
</dbReference>
<dbReference type="PANTHER" id="PTHR11481:SF111">
    <property type="entry name" value="FC RECEPTOR-LIKE PROTEIN 3 ISOFORM X1"/>
    <property type="match status" value="1"/>
</dbReference>
<dbReference type="PANTHER" id="PTHR11481">
    <property type="entry name" value="IMMUNOGLOBULIN FC RECEPTOR"/>
    <property type="match status" value="1"/>
</dbReference>
<dbReference type="InterPro" id="IPR007110">
    <property type="entry name" value="Ig-like_dom"/>
</dbReference>
<dbReference type="Gene3D" id="2.60.40.10">
    <property type="entry name" value="Immunoglobulins"/>
    <property type="match status" value="2"/>
</dbReference>
<accession>A0AAV2LK28</accession>
<keyword evidence="7" id="KW-1185">Reference proteome</keyword>
<dbReference type="SUPFAM" id="SSF48726">
    <property type="entry name" value="Immunoglobulin"/>
    <property type="match status" value="2"/>
</dbReference>
<evidence type="ECO:0000256" key="1">
    <source>
        <dbReference type="ARBA" id="ARBA00022729"/>
    </source>
</evidence>
<evidence type="ECO:0000313" key="7">
    <source>
        <dbReference type="Proteomes" id="UP001497482"/>
    </source>
</evidence>
<dbReference type="GO" id="GO:0009897">
    <property type="term" value="C:external side of plasma membrane"/>
    <property type="evidence" value="ECO:0007669"/>
    <property type="project" value="TreeGrafter"/>
</dbReference>
<dbReference type="InterPro" id="IPR050488">
    <property type="entry name" value="Ig_Fc_receptor"/>
</dbReference>
<feature type="domain" description="Ig-like" evidence="5">
    <location>
        <begin position="95"/>
        <end position="188"/>
    </location>
</feature>
<dbReference type="InterPro" id="IPR003599">
    <property type="entry name" value="Ig_sub"/>
</dbReference>
<dbReference type="Proteomes" id="UP001497482">
    <property type="component" value="Chromosome 3"/>
</dbReference>
<keyword evidence="3" id="KW-0812">Transmembrane</keyword>
<keyword evidence="1 4" id="KW-0732">Signal</keyword>
<feature type="signal peptide" evidence="4">
    <location>
        <begin position="1"/>
        <end position="24"/>
    </location>
</feature>
<name>A0AAV2LK28_KNICA</name>
<keyword evidence="3" id="KW-0472">Membrane</keyword>
<dbReference type="SMART" id="SM00409">
    <property type="entry name" value="IG"/>
    <property type="match status" value="2"/>
</dbReference>
<dbReference type="AlphaFoldDB" id="A0AAV2LK28"/>
<keyword evidence="2" id="KW-1015">Disulfide bond</keyword>
<feature type="domain" description="Ig-like" evidence="5">
    <location>
        <begin position="307"/>
        <end position="387"/>
    </location>
</feature>
<organism evidence="6 7">
    <name type="scientific">Knipowitschia caucasica</name>
    <name type="common">Caucasian dwarf goby</name>
    <name type="synonym">Pomatoschistus caucasicus</name>
    <dbReference type="NCBI Taxonomy" id="637954"/>
    <lineage>
        <taxon>Eukaryota</taxon>
        <taxon>Metazoa</taxon>
        <taxon>Chordata</taxon>
        <taxon>Craniata</taxon>
        <taxon>Vertebrata</taxon>
        <taxon>Euteleostomi</taxon>
        <taxon>Actinopterygii</taxon>
        <taxon>Neopterygii</taxon>
        <taxon>Teleostei</taxon>
        <taxon>Neoteleostei</taxon>
        <taxon>Acanthomorphata</taxon>
        <taxon>Gobiaria</taxon>
        <taxon>Gobiiformes</taxon>
        <taxon>Gobioidei</taxon>
        <taxon>Gobiidae</taxon>
        <taxon>Gobiinae</taxon>
        <taxon>Knipowitschia</taxon>
    </lineage>
</organism>